<sequence length="349" mass="39303">MAAGELANRTNASTDSDHQAAQDTVVVVLSITVMCVVMTAAVLGNLLVIVSVALHRSLRSRTNHFIMSLAVADILVALFAMTFNFSVTLAQRWLFGQFVCDFWNSCDVLFSTASILHLCCISVDRYIAVTNPLMYPTVMTHRKVAIMLTVVWLSSALISFVPIYTQWYTTPGNYEYMLAHPDVCHFKVNRVYAVISSTVSFWLPAVVMLFTYHKVYREANKQARQIHRETAAIQVQLGARAADCHLADGAGNEAGRTILRREHKAEKTLGMIMGCFLICWLPFFTWYLATHLCGDACVTPDVVVSVLFWIGYSNSGLNPIIYAFFNKDLRRGFHLTLRRLFCCRDTDHF</sequence>
<dbReference type="CDD" id="cd15066">
    <property type="entry name" value="7tmA_DmOct-betaAR-like"/>
    <property type="match status" value="1"/>
</dbReference>
<reference evidence="13" key="1">
    <citation type="submission" date="2025-08" db="UniProtKB">
        <authorList>
            <consortium name="RefSeq"/>
        </authorList>
    </citation>
    <scope>IDENTIFICATION</scope>
</reference>
<keyword evidence="6 10" id="KW-0472">Membrane</keyword>
<keyword evidence="5 9" id="KW-0297">G-protein coupled receptor</keyword>
<accession>A0ABM1EG22</accession>
<evidence type="ECO:0000256" key="9">
    <source>
        <dbReference type="RuleBase" id="RU000688"/>
    </source>
</evidence>
<evidence type="ECO:0000256" key="6">
    <source>
        <dbReference type="ARBA" id="ARBA00023136"/>
    </source>
</evidence>
<evidence type="ECO:0000256" key="8">
    <source>
        <dbReference type="ARBA" id="ARBA00023224"/>
    </source>
</evidence>
<evidence type="ECO:0000256" key="5">
    <source>
        <dbReference type="ARBA" id="ARBA00023040"/>
    </source>
</evidence>
<dbReference type="Gene3D" id="1.20.1070.10">
    <property type="entry name" value="Rhodopsin 7-helix transmembrane proteins"/>
    <property type="match status" value="1"/>
</dbReference>
<dbReference type="PROSITE" id="PS50262">
    <property type="entry name" value="G_PROTEIN_RECEP_F1_2"/>
    <property type="match status" value="1"/>
</dbReference>
<comment type="subcellular location">
    <subcellularLocation>
        <location evidence="1">Cell membrane</location>
        <topology evidence="1">Multi-pass membrane protein</topology>
    </subcellularLocation>
</comment>
<organism evidence="12 13">
    <name type="scientific">Priapulus caudatus</name>
    <name type="common">Priapulid worm</name>
    <dbReference type="NCBI Taxonomy" id="37621"/>
    <lineage>
        <taxon>Eukaryota</taxon>
        <taxon>Metazoa</taxon>
        <taxon>Ecdysozoa</taxon>
        <taxon>Scalidophora</taxon>
        <taxon>Priapulida</taxon>
        <taxon>Priapulimorpha</taxon>
        <taxon>Priapulimorphida</taxon>
        <taxon>Priapulidae</taxon>
        <taxon>Priapulus</taxon>
    </lineage>
</organism>
<keyword evidence="4 10" id="KW-1133">Transmembrane helix</keyword>
<evidence type="ECO:0000256" key="1">
    <source>
        <dbReference type="ARBA" id="ARBA00004651"/>
    </source>
</evidence>
<evidence type="ECO:0000256" key="3">
    <source>
        <dbReference type="ARBA" id="ARBA00022692"/>
    </source>
</evidence>
<keyword evidence="7 9" id="KW-0675">Receptor</keyword>
<dbReference type="InterPro" id="IPR017452">
    <property type="entry name" value="GPCR_Rhodpsn_7TM"/>
</dbReference>
<dbReference type="SUPFAM" id="SSF81321">
    <property type="entry name" value="Family A G protein-coupled receptor-like"/>
    <property type="match status" value="1"/>
</dbReference>
<dbReference type="Proteomes" id="UP000695022">
    <property type="component" value="Unplaced"/>
</dbReference>
<dbReference type="Pfam" id="PF00001">
    <property type="entry name" value="7tm_1"/>
    <property type="match status" value="1"/>
</dbReference>
<evidence type="ECO:0000256" key="4">
    <source>
        <dbReference type="ARBA" id="ARBA00022989"/>
    </source>
</evidence>
<dbReference type="PANTHER" id="PTHR24248">
    <property type="entry name" value="ADRENERGIC RECEPTOR-RELATED G-PROTEIN COUPLED RECEPTOR"/>
    <property type="match status" value="1"/>
</dbReference>
<protein>
    <submittedName>
        <fullName evidence="13">Octopamine receptor beta-1R-like</fullName>
    </submittedName>
</protein>
<feature type="transmembrane region" description="Helical" evidence="10">
    <location>
        <begin position="144"/>
        <end position="164"/>
    </location>
</feature>
<dbReference type="GeneID" id="106811917"/>
<evidence type="ECO:0000256" key="10">
    <source>
        <dbReference type="SAM" id="Phobius"/>
    </source>
</evidence>
<feature type="transmembrane region" description="Helical" evidence="10">
    <location>
        <begin position="66"/>
        <end position="90"/>
    </location>
</feature>
<feature type="transmembrane region" description="Helical" evidence="10">
    <location>
        <begin position="302"/>
        <end position="325"/>
    </location>
</feature>
<dbReference type="PRINTS" id="PR00237">
    <property type="entry name" value="GPCRRHODOPSN"/>
</dbReference>
<evidence type="ECO:0000313" key="13">
    <source>
        <dbReference type="RefSeq" id="XP_014671143.1"/>
    </source>
</evidence>
<feature type="transmembrane region" description="Helical" evidence="10">
    <location>
        <begin position="191"/>
        <end position="212"/>
    </location>
</feature>
<keyword evidence="12" id="KW-1185">Reference proteome</keyword>
<evidence type="ECO:0000259" key="11">
    <source>
        <dbReference type="PROSITE" id="PS50262"/>
    </source>
</evidence>
<feature type="transmembrane region" description="Helical" evidence="10">
    <location>
        <begin position="269"/>
        <end position="290"/>
    </location>
</feature>
<keyword evidence="8 9" id="KW-0807">Transducer</keyword>
<feature type="domain" description="G-protein coupled receptors family 1 profile" evidence="11">
    <location>
        <begin position="44"/>
        <end position="322"/>
    </location>
</feature>
<feature type="transmembrane region" description="Helical" evidence="10">
    <location>
        <begin position="25"/>
        <end position="54"/>
    </location>
</feature>
<proteinExistence type="inferred from homology"/>
<dbReference type="SMART" id="SM01381">
    <property type="entry name" value="7TM_GPCR_Srsx"/>
    <property type="match status" value="1"/>
</dbReference>
<evidence type="ECO:0000256" key="2">
    <source>
        <dbReference type="ARBA" id="ARBA00022475"/>
    </source>
</evidence>
<gene>
    <name evidence="13" type="primary">LOC106811917</name>
</gene>
<dbReference type="PROSITE" id="PS00237">
    <property type="entry name" value="G_PROTEIN_RECEP_F1_1"/>
    <property type="match status" value="1"/>
</dbReference>
<evidence type="ECO:0000313" key="12">
    <source>
        <dbReference type="Proteomes" id="UP000695022"/>
    </source>
</evidence>
<name>A0ABM1EG22_PRICU</name>
<dbReference type="InterPro" id="IPR000276">
    <property type="entry name" value="GPCR_Rhodpsn"/>
</dbReference>
<comment type="similarity">
    <text evidence="9">Belongs to the G-protein coupled receptor 1 family.</text>
</comment>
<evidence type="ECO:0000256" key="7">
    <source>
        <dbReference type="ARBA" id="ARBA00023170"/>
    </source>
</evidence>
<keyword evidence="2" id="KW-1003">Cell membrane</keyword>
<dbReference type="PANTHER" id="PTHR24248:SF66">
    <property type="entry name" value="OCTOPAMINE RECEPTOR BETA-3R"/>
    <property type="match status" value="1"/>
</dbReference>
<keyword evidence="3 9" id="KW-0812">Transmembrane</keyword>
<dbReference type="RefSeq" id="XP_014671143.1">
    <property type="nucleotide sequence ID" value="XM_014815657.1"/>
</dbReference>